<dbReference type="InterPro" id="IPR041437">
    <property type="entry name" value="GH115_C"/>
</dbReference>
<evidence type="ECO:0000313" key="3">
    <source>
        <dbReference type="EMBL" id="REE05513.1"/>
    </source>
</evidence>
<feature type="domain" description="Gylcosyl hydrolase 115 C-terminal" evidence="2">
    <location>
        <begin position="668"/>
        <end position="803"/>
    </location>
</feature>
<dbReference type="Pfam" id="PF15979">
    <property type="entry name" value="Glyco_hydro_115"/>
    <property type="match status" value="1"/>
</dbReference>
<proteinExistence type="predicted"/>
<dbReference type="InterPro" id="IPR031924">
    <property type="entry name" value="GH115"/>
</dbReference>
<dbReference type="EMBL" id="QREG01000001">
    <property type="protein sequence ID" value="REE05513.1"/>
    <property type="molecule type" value="Genomic_DNA"/>
</dbReference>
<dbReference type="PANTHER" id="PTHR37842">
    <property type="match status" value="1"/>
</dbReference>
<dbReference type="InterPro" id="IPR029018">
    <property type="entry name" value="Hex-like_dom2"/>
</dbReference>
<comment type="caution">
    <text evidence="3">The sequence shown here is derived from an EMBL/GenBank/DDBJ whole genome shotgun (WGS) entry which is preliminary data.</text>
</comment>
<accession>A0A3D9LI54</accession>
<sequence length="818" mass="93295">MRKFHHCKPQTFITLLVVLASVSSVCSQIQPNTTSKRLLPQEEGYFVYLSPDSDSLIWWAAEDLAQDIAAITNTAAQVAVAEALLADLPGIYVGNFSDSDITTKSCWECFEIDYVKGSLIVTGGDVRGTVYGIFDLAEQLGISPWKWWADVPLPKSATLDFQIPVDGYREQPAVQYRGIFLNDEDWGLQPWAAKTLETEVGDIGPKTYEKIFQLLLRLKANTIWPAMHPSTKAFYTISGNKEMAAQYHIYVGTSHAEPMLRNNVDEWSKKEMGEYNYAANASRIDAYWQERIEELDEQDKFLVTIGMRGIHDSGMTGASTIEDRVSLLEKIINSQRNILEQSLDAPADRIPQMFIPYKEVLYLFNNGLQVPEDVTLVWPDDNYGYIRRLSDKTEQLRPGGSGVYYHLSYWGRPHDYLWLSTTQPGLIWYEMKRAYANGARKIWIANVGDIKPAEYNMEFFLDLAWDIDEVNPKNHLTAWASREFGTQHSEEIAAIMSEYYRLAMLRKPEYMGWSQTEPTTQIKQTAFLDTPYGELTRRVTNYQALYDRVEKVSKLLNSNQQAAFFQLVAYPVKCATRINHKFLYNQQALMADTHEKKLEFDRLALEAYQEIVRLTNQYNREVNDGKWNHMMDLSPRNLPVYQAPPFEYSISQVPSAKPETTPLFLKGSDYAKAKGQQGFEWQSIEGLGYTCSAVTLAPFVNEHFESLPELTYELEIDQPGEYHLEVRCLPTHANDGNHQLSISVNGAALTTHNLNTKGRSEAWKQNVLRNYQAIQVKVKLNKGMNKLTLSVNQTGIVIDQLAVIPVSMPLPYEIPVKK</sequence>
<dbReference type="Proteomes" id="UP000256779">
    <property type="component" value="Unassembled WGS sequence"/>
</dbReference>
<dbReference type="Pfam" id="PF17829">
    <property type="entry name" value="GH115_C"/>
    <property type="match status" value="1"/>
</dbReference>
<dbReference type="SUPFAM" id="SSF55545">
    <property type="entry name" value="beta-N-acetylhexosaminidase-like domain"/>
    <property type="match status" value="1"/>
</dbReference>
<dbReference type="Gene3D" id="1.20.58.2150">
    <property type="match status" value="1"/>
</dbReference>
<keyword evidence="4" id="KW-1185">Reference proteome</keyword>
<dbReference type="InterPro" id="IPR042301">
    <property type="entry name" value="GH115_sf"/>
</dbReference>
<dbReference type="Gene3D" id="3.30.379.10">
    <property type="entry name" value="Chitobiase/beta-hexosaminidase domain 2-like"/>
    <property type="match status" value="1"/>
</dbReference>
<protein>
    <submittedName>
        <fullName evidence="3">Glycosyl hydrolase family 115 (Putative glucuronidase)</fullName>
    </submittedName>
</protein>
<dbReference type="Gene3D" id="2.60.120.1620">
    <property type="match status" value="1"/>
</dbReference>
<reference evidence="3 4" key="1">
    <citation type="submission" date="2018-07" db="EMBL/GenBank/DDBJ databases">
        <title>Genomic Encyclopedia of Type Strains, Phase IV (KMG-IV): sequencing the most valuable type-strain genomes for metagenomic binning, comparative biology and taxonomic classification.</title>
        <authorList>
            <person name="Goeker M."/>
        </authorList>
    </citation>
    <scope>NUCLEOTIDE SEQUENCE [LARGE SCALE GENOMIC DNA]</scope>
    <source>
        <strain evidence="3 4">DSM 4134</strain>
    </source>
</reference>
<gene>
    <name evidence="3" type="ORF">C7460_10128</name>
</gene>
<name>A0A3D9LI54_MARFU</name>
<dbReference type="AlphaFoldDB" id="A0A3D9LI54"/>
<evidence type="ECO:0000313" key="4">
    <source>
        <dbReference type="Proteomes" id="UP000256779"/>
    </source>
</evidence>
<dbReference type="GO" id="GO:0005975">
    <property type="term" value="P:carbohydrate metabolic process"/>
    <property type="evidence" value="ECO:0007669"/>
    <property type="project" value="UniProtKB-ARBA"/>
</dbReference>
<evidence type="ECO:0000256" key="1">
    <source>
        <dbReference type="ARBA" id="ARBA00022801"/>
    </source>
</evidence>
<evidence type="ECO:0000259" key="2">
    <source>
        <dbReference type="Pfam" id="PF17829"/>
    </source>
</evidence>
<dbReference type="GO" id="GO:0016787">
    <property type="term" value="F:hydrolase activity"/>
    <property type="evidence" value="ECO:0007669"/>
    <property type="project" value="UniProtKB-KW"/>
</dbReference>
<keyword evidence="1 3" id="KW-0378">Hydrolase</keyword>
<organism evidence="3 4">
    <name type="scientific">Marinoscillum furvescens DSM 4134</name>
    <dbReference type="NCBI Taxonomy" id="1122208"/>
    <lineage>
        <taxon>Bacteria</taxon>
        <taxon>Pseudomonadati</taxon>
        <taxon>Bacteroidota</taxon>
        <taxon>Cytophagia</taxon>
        <taxon>Cytophagales</taxon>
        <taxon>Reichenbachiellaceae</taxon>
        <taxon>Marinoscillum</taxon>
    </lineage>
</organism>
<dbReference type="Gene3D" id="3.20.20.520">
    <property type="entry name" value="Glycosyl hydrolase family 115"/>
    <property type="match status" value="1"/>
</dbReference>
<dbReference type="PANTHER" id="PTHR37842:SF2">
    <property type="entry name" value="GYLCOSYL HYDROLASE 115 C-TERMINAL DOMAIN-CONTAINING PROTEIN"/>
    <property type="match status" value="1"/>
</dbReference>